<comment type="subcellular location">
    <subcellularLocation>
        <location evidence="7">Cytoplasm</location>
    </subcellularLocation>
</comment>
<dbReference type="RefSeq" id="WP_058471028.1">
    <property type="nucleotide sequence ID" value="NZ_CAAAIC010000003.1"/>
</dbReference>
<dbReference type="InterPro" id="IPR004230">
    <property type="entry name" value="DNA_mismatch_repair_MutH"/>
</dbReference>
<dbReference type="Gene3D" id="3.40.600.10">
    <property type="entry name" value="DNA mismatch repair MutH/Restriction endonuclease, type II"/>
    <property type="match status" value="1"/>
</dbReference>
<organism evidence="9 10">
    <name type="scientific">Legionella jordanis</name>
    <dbReference type="NCBI Taxonomy" id="456"/>
    <lineage>
        <taxon>Bacteria</taxon>
        <taxon>Pseudomonadati</taxon>
        <taxon>Pseudomonadota</taxon>
        <taxon>Gammaproteobacteria</taxon>
        <taxon>Legionellales</taxon>
        <taxon>Legionellaceae</taxon>
        <taxon>Legionella</taxon>
    </lineage>
</organism>
<dbReference type="GO" id="GO:0016787">
    <property type="term" value="F:hydrolase activity"/>
    <property type="evidence" value="ECO:0007669"/>
    <property type="project" value="UniProtKB-KW"/>
</dbReference>
<evidence type="ECO:0000313" key="9">
    <source>
        <dbReference type="EMBL" id="KTD17253.1"/>
    </source>
</evidence>
<dbReference type="STRING" id="456.Ljor_1559"/>
<keyword evidence="10" id="KW-1185">Reference proteome</keyword>
<gene>
    <name evidence="7 9" type="primary">mutH</name>
    <name evidence="9" type="ORF">Ljor_1559</name>
</gene>
<dbReference type="NCBIfam" id="TIGR02248">
    <property type="entry name" value="mutH_TIGR"/>
    <property type="match status" value="1"/>
</dbReference>
<dbReference type="EMBL" id="LNYJ01000011">
    <property type="protein sequence ID" value="KTD17253.1"/>
    <property type="molecule type" value="Genomic_DNA"/>
</dbReference>
<keyword evidence="5 7" id="KW-0378">Hydrolase</keyword>
<evidence type="ECO:0000256" key="7">
    <source>
        <dbReference type="HAMAP-Rule" id="MF_00759"/>
    </source>
</evidence>
<dbReference type="SUPFAM" id="SSF52980">
    <property type="entry name" value="Restriction endonuclease-like"/>
    <property type="match status" value="1"/>
</dbReference>
<dbReference type="NCBIfam" id="NF003458">
    <property type="entry name" value="PRK05070.1"/>
    <property type="match status" value="1"/>
</dbReference>
<evidence type="ECO:0000313" key="10">
    <source>
        <dbReference type="Proteomes" id="UP000055035"/>
    </source>
</evidence>
<evidence type="ECO:0000256" key="3">
    <source>
        <dbReference type="ARBA" id="ARBA00022759"/>
    </source>
</evidence>
<proteinExistence type="inferred from homology"/>
<accession>A0A0W0VAT6</accession>
<feature type="domain" description="DNA mismatch repair MutH/Type II restriction enzyme Sau3AI" evidence="8">
    <location>
        <begin position="58"/>
        <end position="156"/>
    </location>
</feature>
<keyword evidence="2 7" id="KW-0540">Nuclease</keyword>
<protein>
    <recommendedName>
        <fullName evidence="7">DNA mismatch repair protein MutH</fullName>
    </recommendedName>
    <alternativeName>
        <fullName evidence="7">Methyl-directed mismatch repair protein</fullName>
    </alternativeName>
</protein>
<evidence type="ECO:0000256" key="1">
    <source>
        <dbReference type="ARBA" id="ARBA00022490"/>
    </source>
</evidence>
<dbReference type="OrthoDB" id="5634909at2"/>
<comment type="function">
    <text evidence="7">Sequence-specific endonuclease that cleaves unmethylated GATC sequences. It is involved in DNA mismatch repair.</text>
</comment>
<sequence length="225" mass="25343">MLQPPNPKLLKNEGDLLALCARIESLTFAQLASLLQLNIPEDNNRRKGWVGMAIELALGATAGNKAVPDFSQLGIELKTLPLNSQGKPSESTFVTSIPLLSIHTQQWTTSQCWSKLQRILWVPIEGDRNIPFHQRRIGQGFLWSPSPEQTAILEKDWEELVFMISSGRLEELNASMGTYLQVRPKAANAKSLCYGFDQEGNKILTLPRGFYLRSRFTNEILQSYK</sequence>
<dbReference type="InterPro" id="IPR011335">
    <property type="entry name" value="Restrct_endonuc-II-like"/>
</dbReference>
<dbReference type="GO" id="GO:0003677">
    <property type="term" value="F:DNA binding"/>
    <property type="evidence" value="ECO:0007669"/>
    <property type="project" value="InterPro"/>
</dbReference>
<keyword evidence="4 7" id="KW-0227">DNA damage</keyword>
<keyword evidence="1 7" id="KW-0963">Cytoplasm</keyword>
<dbReference type="GO" id="GO:0006298">
    <property type="term" value="P:mismatch repair"/>
    <property type="evidence" value="ECO:0007669"/>
    <property type="project" value="UniProtKB-UniRule"/>
</dbReference>
<evidence type="ECO:0000256" key="2">
    <source>
        <dbReference type="ARBA" id="ARBA00022722"/>
    </source>
</evidence>
<name>A0A0W0VAT6_9GAMM</name>
<dbReference type="InterPro" id="IPR037057">
    <property type="entry name" value="DNA_rep_MutH/T2_RE_sf"/>
</dbReference>
<comment type="similarity">
    <text evidence="7">Belongs to the MutH family.</text>
</comment>
<dbReference type="SMART" id="SM00927">
    <property type="entry name" value="MutH"/>
    <property type="match status" value="1"/>
</dbReference>
<dbReference type="AlphaFoldDB" id="A0A0W0VAT6"/>
<evidence type="ECO:0000256" key="5">
    <source>
        <dbReference type="ARBA" id="ARBA00022801"/>
    </source>
</evidence>
<dbReference type="Proteomes" id="UP000055035">
    <property type="component" value="Unassembled WGS sequence"/>
</dbReference>
<evidence type="ECO:0000256" key="6">
    <source>
        <dbReference type="ARBA" id="ARBA00023204"/>
    </source>
</evidence>
<dbReference type="HAMAP" id="MF_00759">
    <property type="entry name" value="MutH"/>
    <property type="match status" value="1"/>
</dbReference>
<dbReference type="InterPro" id="IPR011337">
    <property type="entry name" value="DNA_rep_MutH/RE_typeII_Sau3AI"/>
</dbReference>
<dbReference type="PATRIC" id="fig|456.5.peg.1666"/>
<evidence type="ECO:0000256" key="4">
    <source>
        <dbReference type="ARBA" id="ARBA00022763"/>
    </source>
</evidence>
<dbReference type="Pfam" id="PF02976">
    <property type="entry name" value="MutH"/>
    <property type="match status" value="1"/>
</dbReference>
<dbReference type="GO" id="GO:0004519">
    <property type="term" value="F:endonuclease activity"/>
    <property type="evidence" value="ECO:0007669"/>
    <property type="project" value="UniProtKB-UniRule"/>
</dbReference>
<comment type="caution">
    <text evidence="9">The sequence shown here is derived from an EMBL/GenBank/DDBJ whole genome shotgun (WGS) entry which is preliminary data.</text>
</comment>
<evidence type="ECO:0000259" key="8">
    <source>
        <dbReference type="SMART" id="SM00927"/>
    </source>
</evidence>
<keyword evidence="3 7" id="KW-0255">Endonuclease</keyword>
<keyword evidence="6 7" id="KW-0234">DNA repair</keyword>
<dbReference type="GO" id="GO:0006304">
    <property type="term" value="P:DNA modification"/>
    <property type="evidence" value="ECO:0007669"/>
    <property type="project" value="InterPro"/>
</dbReference>
<dbReference type="GO" id="GO:0005737">
    <property type="term" value="C:cytoplasm"/>
    <property type="evidence" value="ECO:0007669"/>
    <property type="project" value="UniProtKB-SubCell"/>
</dbReference>
<dbReference type="CDD" id="cd00583">
    <property type="entry name" value="MutH-like"/>
    <property type="match status" value="1"/>
</dbReference>
<reference evidence="9 10" key="1">
    <citation type="submission" date="2015-11" db="EMBL/GenBank/DDBJ databases">
        <title>Genomic analysis of 38 Legionella species identifies large and diverse effector repertoires.</title>
        <authorList>
            <person name="Burstein D."/>
            <person name="Amaro F."/>
            <person name="Zusman T."/>
            <person name="Lifshitz Z."/>
            <person name="Cohen O."/>
            <person name="Gilbert J.A."/>
            <person name="Pupko T."/>
            <person name="Shuman H.A."/>
            <person name="Segal G."/>
        </authorList>
    </citation>
    <scope>NUCLEOTIDE SEQUENCE [LARGE SCALE GENOMIC DNA]</scope>
    <source>
        <strain evidence="9 10">BL-540</strain>
    </source>
</reference>